<evidence type="ECO:0000313" key="1">
    <source>
        <dbReference type="EMBL" id="WPU95297.1"/>
    </source>
</evidence>
<dbReference type="Proteomes" id="UP001324380">
    <property type="component" value="Chromosome"/>
</dbReference>
<reference evidence="1 2" key="1">
    <citation type="submission" date="2023-11" db="EMBL/GenBank/DDBJ databases">
        <title>Analysis of the Genomes of Mucilaginibacter gossypii cycad 4 and M. sabulilitoris SNA2: microbes with the potential for plant growth promotion.</title>
        <authorList>
            <person name="Hirsch A.M."/>
            <person name="Humm E."/>
            <person name="Rubbi M."/>
            <person name="Del Vecchio G."/>
            <person name="Ha S.M."/>
            <person name="Pellegrini M."/>
            <person name="Gunsalus R.P."/>
        </authorList>
    </citation>
    <scope>NUCLEOTIDE SEQUENCE [LARGE SCALE GENOMIC DNA]</scope>
    <source>
        <strain evidence="1 2">SNA2</strain>
    </source>
</reference>
<name>A0ABZ0TQ92_9SPHI</name>
<dbReference type="RefSeq" id="WP_321564409.1">
    <property type="nucleotide sequence ID" value="NZ_CP139558.1"/>
</dbReference>
<dbReference type="Gene3D" id="3.20.20.370">
    <property type="entry name" value="Glycoside hydrolase/deacetylase"/>
    <property type="match status" value="1"/>
</dbReference>
<gene>
    <name evidence="1" type="ORF">SNE25_07140</name>
</gene>
<keyword evidence="2" id="KW-1185">Reference proteome</keyword>
<protein>
    <submittedName>
        <fullName evidence="1">DUF2334 domain-containing protein</fullName>
    </submittedName>
</protein>
<evidence type="ECO:0000313" key="2">
    <source>
        <dbReference type="Proteomes" id="UP001324380"/>
    </source>
</evidence>
<dbReference type="InterPro" id="IPR018763">
    <property type="entry name" value="DUF2334"/>
</dbReference>
<proteinExistence type="predicted"/>
<accession>A0ABZ0TQ92</accession>
<organism evidence="1 2">
    <name type="scientific">Mucilaginibacter sabulilitoris</name>
    <dbReference type="NCBI Taxonomy" id="1173583"/>
    <lineage>
        <taxon>Bacteria</taxon>
        <taxon>Pseudomonadati</taxon>
        <taxon>Bacteroidota</taxon>
        <taxon>Sphingobacteriia</taxon>
        <taxon>Sphingobacteriales</taxon>
        <taxon>Sphingobacteriaceae</taxon>
        <taxon>Mucilaginibacter</taxon>
    </lineage>
</organism>
<dbReference type="SUPFAM" id="SSF88713">
    <property type="entry name" value="Glycoside hydrolase/deacetylase"/>
    <property type="match status" value="1"/>
</dbReference>
<sequence>MVQYLIRLDDLCPTNNLKKWERFFHLFDLYDIKPIIAVIPDNQDPKLNACGDFNPYYWPLVRHLQKKDYIIGMHGFEHRYQVSNSGIFKINKRSEFAGLPLYIQEQKVKAAVSIFKREGVKTPLFIAPAHSFDRNTLRALDKHSDVMIISDGLLSSPYIRFGFGWVPVQLSEVAIKSSDTWTFNYHPETCTDEEFEKLEKFISENHKYFVSLSQLTFKDYTLKDYVSEYYCVYHRLLRKFAKAQLSWFRSLKLARQ</sequence>
<dbReference type="InterPro" id="IPR011330">
    <property type="entry name" value="Glyco_hydro/deAcase_b/a-brl"/>
</dbReference>
<dbReference type="Pfam" id="PF10096">
    <property type="entry name" value="DUF2334"/>
    <property type="match status" value="1"/>
</dbReference>
<dbReference type="EMBL" id="CP139558">
    <property type="protein sequence ID" value="WPU95297.1"/>
    <property type="molecule type" value="Genomic_DNA"/>
</dbReference>